<comment type="caution">
    <text evidence="3">The sequence shown here is derived from an EMBL/GenBank/DDBJ whole genome shotgun (WGS) entry which is preliminary data.</text>
</comment>
<name>A0A1I3VNU4_9HYPH</name>
<evidence type="ECO:0000313" key="4">
    <source>
        <dbReference type="Proteomes" id="UP000199598"/>
    </source>
</evidence>
<reference evidence="3 4" key="1">
    <citation type="submission" date="2016-10" db="EMBL/GenBank/DDBJ databases">
        <authorList>
            <person name="Varghese N."/>
            <person name="Submissions S."/>
        </authorList>
    </citation>
    <scope>NUCLEOTIDE SEQUENCE [LARGE SCALE GENOMIC DNA]</scope>
    <source>
        <strain evidence="3 4">DSM 16392</strain>
    </source>
</reference>
<sequence length="320" mass="35055">MLQLAKVSAYAGFSFLVLTTAVAAGPNASFGDLSSPEEPVSLLSGKDTLPQNKMTTSGNYNVAKPILAKGWATAEDGKAGSSLQQILPVGAQLSVLDWAIDPTKGELVRLGVDQPDEEGSVTSDIYVSKADFSTYTLTEVAKLSREEADKIAGSEEDSYVGYAGAVLAARSGGARSTRRRRGMTYCYRYVKKHLISEGLVDTYIPGGSAYMAIKALPKYGFKRLRVSSPDRAPDGSICVYNRDKRNRHGHIEVKKSDTCYWYGYGCSKNSMYGRRDFYDCFAKGDIKRSFWAFTSSRKDKDDDERGSAALVRKNDPSERL</sequence>
<dbReference type="RefSeq" id="WP_093516508.1">
    <property type="nucleotide sequence ID" value="NZ_FOSK01000001.1"/>
</dbReference>
<keyword evidence="4" id="KW-1185">Reference proteome</keyword>
<dbReference type="EMBL" id="FOSK01000001">
    <property type="protein sequence ID" value="SFJ97074.1"/>
    <property type="molecule type" value="Genomic_DNA"/>
</dbReference>
<evidence type="ECO:0000256" key="2">
    <source>
        <dbReference type="SAM" id="SignalP"/>
    </source>
</evidence>
<organism evidence="3 4">
    <name type="scientific">Pseudovibrio ascidiaceicola</name>
    <dbReference type="NCBI Taxonomy" id="285279"/>
    <lineage>
        <taxon>Bacteria</taxon>
        <taxon>Pseudomonadati</taxon>
        <taxon>Pseudomonadota</taxon>
        <taxon>Alphaproteobacteria</taxon>
        <taxon>Hyphomicrobiales</taxon>
        <taxon>Stappiaceae</taxon>
        <taxon>Pseudovibrio</taxon>
    </lineage>
</organism>
<gene>
    <name evidence="3" type="ORF">SAMN04488518_101531</name>
</gene>
<feature type="signal peptide" evidence="2">
    <location>
        <begin position="1"/>
        <end position="23"/>
    </location>
</feature>
<dbReference type="Gene3D" id="3.90.1720.10">
    <property type="entry name" value="endopeptidase domain like (from Nostoc punctiforme)"/>
    <property type="match status" value="1"/>
</dbReference>
<accession>A0A1I3VNU4</accession>
<feature type="chain" id="PRO_5045978253" evidence="2">
    <location>
        <begin position="24"/>
        <end position="320"/>
    </location>
</feature>
<dbReference type="Proteomes" id="UP000199598">
    <property type="component" value="Unassembled WGS sequence"/>
</dbReference>
<evidence type="ECO:0000256" key="1">
    <source>
        <dbReference type="SAM" id="MobiDB-lite"/>
    </source>
</evidence>
<feature type="region of interest" description="Disordered" evidence="1">
    <location>
        <begin position="296"/>
        <end position="320"/>
    </location>
</feature>
<proteinExistence type="predicted"/>
<evidence type="ECO:0000313" key="3">
    <source>
        <dbReference type="EMBL" id="SFJ97074.1"/>
    </source>
</evidence>
<protein>
    <submittedName>
        <fullName evidence="3">Uncharacterized protein</fullName>
    </submittedName>
</protein>
<keyword evidence="2" id="KW-0732">Signal</keyword>